<feature type="transmembrane region" description="Helical" evidence="1">
    <location>
        <begin position="140"/>
        <end position="158"/>
    </location>
</feature>
<evidence type="ECO:0000259" key="2">
    <source>
        <dbReference type="Pfam" id="PF13968"/>
    </source>
</evidence>
<organism evidence="3 4">
    <name type="scientific">Coffea arabica</name>
    <name type="common">Arabian coffee</name>
    <dbReference type="NCBI Taxonomy" id="13443"/>
    <lineage>
        <taxon>Eukaryota</taxon>
        <taxon>Viridiplantae</taxon>
        <taxon>Streptophyta</taxon>
        <taxon>Embryophyta</taxon>
        <taxon>Tracheophyta</taxon>
        <taxon>Spermatophyta</taxon>
        <taxon>Magnoliopsida</taxon>
        <taxon>eudicotyledons</taxon>
        <taxon>Gunneridae</taxon>
        <taxon>Pentapetalae</taxon>
        <taxon>asterids</taxon>
        <taxon>lamiids</taxon>
        <taxon>Gentianales</taxon>
        <taxon>Rubiaceae</taxon>
        <taxon>Ixoroideae</taxon>
        <taxon>Gardenieae complex</taxon>
        <taxon>Bertiereae - Coffeeae clade</taxon>
        <taxon>Coffeeae</taxon>
        <taxon>Coffea</taxon>
    </lineage>
</organism>
<dbReference type="InterPro" id="IPR025315">
    <property type="entry name" value="DUF4220"/>
</dbReference>
<dbReference type="AlphaFoldDB" id="A0A6P6T8B4"/>
<feature type="transmembrane region" description="Helical" evidence="1">
    <location>
        <begin position="20"/>
        <end position="37"/>
    </location>
</feature>
<dbReference type="GeneID" id="113698894"/>
<reference evidence="4" key="2">
    <citation type="submission" date="2025-08" db="UniProtKB">
        <authorList>
            <consortium name="RefSeq"/>
        </authorList>
    </citation>
    <scope>IDENTIFICATION</scope>
    <source>
        <tissue evidence="4">Leaves</tissue>
    </source>
</reference>
<proteinExistence type="predicted"/>
<protein>
    <submittedName>
        <fullName evidence="4">Uncharacterized protein isoform X1</fullName>
    </submittedName>
</protein>
<evidence type="ECO:0000313" key="4">
    <source>
        <dbReference type="RefSeq" id="XP_027074653.2"/>
    </source>
</evidence>
<dbReference type="RefSeq" id="XP_027074653.2">
    <property type="nucleotide sequence ID" value="XM_027218852.2"/>
</dbReference>
<feature type="transmembrane region" description="Helical" evidence="1">
    <location>
        <begin position="304"/>
        <end position="323"/>
    </location>
</feature>
<dbReference type="InterPro" id="IPR007658">
    <property type="entry name" value="DUF594"/>
</dbReference>
<keyword evidence="1" id="KW-0812">Transmembrane</keyword>
<feature type="domain" description="DUF4220" evidence="2">
    <location>
        <begin position="52"/>
        <end position="398"/>
    </location>
</feature>
<keyword evidence="3" id="KW-1185">Reference proteome</keyword>
<dbReference type="PANTHER" id="PTHR31325">
    <property type="entry name" value="OS01G0798800 PROTEIN-RELATED"/>
    <property type="match status" value="1"/>
</dbReference>
<keyword evidence="1" id="KW-1133">Transmembrane helix</keyword>
<keyword evidence="1" id="KW-0472">Membrane</keyword>
<evidence type="ECO:0000256" key="1">
    <source>
        <dbReference type="SAM" id="Phobius"/>
    </source>
</evidence>
<dbReference type="OrthoDB" id="1689146at2759"/>
<reference evidence="3" key="1">
    <citation type="journal article" date="2025" name="Foods">
        <title>Unveiling the Microbial Signatures of Arabica Coffee Cherries: Insights into Ripeness Specific Diversity, Functional Traits, and Implications for Quality and Safety.</title>
        <authorList>
            <consortium name="RefSeq"/>
            <person name="Tenea G.N."/>
            <person name="Cifuentes V."/>
            <person name="Reyes P."/>
            <person name="Cevallos-Vallejos M."/>
        </authorList>
    </citation>
    <scope>NUCLEOTIDE SEQUENCE [LARGE SCALE GENOMIC DNA]</scope>
</reference>
<sequence length="714" mass="81634">MAFPIPDRVKRLWDEWNLRAAVLISLFFQVVLICCAASRKRTKDKILTAAIWLVYLLADWFAAFAVGLISNGQSNDCPESFRVNEGLAAFWAPFLLLHLGGPDDITAFSLEDNELWIRHLLGLVIQLLAVLYVFSQSIPNVLSVPTMLLFFAGSIKYAERTRALYSACLGNFKASMLPMPDAGPNYAQLMEEYSSKEAADVPVEIEIVKEHESGTQISSTPDEENLTTEEINDLDVLQNGYELFYTFRGLIVDHMFSFHERNKSRKFFFQRSAVDAFRVMEVELNFMYDTLYTKMAVVHYNVGYLFRLICSVLIVLSFERFASHHKLKINHFDVAVTYILLLGAVVLDFVAFVKLVFSDWTIVLVKNLTVKSMVHAVLKKLSFAKRWSNSISQHNLINFCLHQRWRWLDIAAETTGLKEVLDEMKYKENIIIQEDLKIFIFNELKVKASKAKTTKVAKEVYSARGDWALLDYTSHYPYPTISSSVSEEVEYDESLLLWHVATELCYSTSPDDANPNRKFCKLISDYILYLLVMRPTMMSAVAGIGQIRFQDTCEEAKKFFSRWKSELKSPVLSALDMCSKLIVCHTARNTSPEIESSSASRHKDACEKLLNVNTVVKPIEVKGDRSKSLLFDGCRLAKDLKKLKDDKRWEIMSKVWVELLSYAASHCRVYAHAQQLSKGGELITFVWILMAHFGLGEQFRIEAGHARAKLIIRK</sequence>
<feature type="transmembrane region" description="Helical" evidence="1">
    <location>
        <begin position="335"/>
        <end position="357"/>
    </location>
</feature>
<dbReference type="Pfam" id="PF04578">
    <property type="entry name" value="DUF594"/>
    <property type="match status" value="1"/>
</dbReference>
<gene>
    <name evidence="4" type="primary">LOC113698894</name>
</gene>
<dbReference type="Pfam" id="PF13968">
    <property type="entry name" value="DUF4220"/>
    <property type="match status" value="1"/>
</dbReference>
<accession>A0A6P6T8B4</accession>
<name>A0A6P6T8B4_COFAR</name>
<evidence type="ECO:0000313" key="3">
    <source>
        <dbReference type="Proteomes" id="UP001652660"/>
    </source>
</evidence>
<dbReference type="Proteomes" id="UP001652660">
    <property type="component" value="Chromosome 1e"/>
</dbReference>
<feature type="transmembrane region" description="Helical" evidence="1">
    <location>
        <begin position="49"/>
        <end position="69"/>
    </location>
</feature>